<comment type="caution">
    <text evidence="5">The sequence shown here is derived from an EMBL/GenBank/DDBJ whole genome shotgun (WGS) entry which is preliminary data.</text>
</comment>
<dbReference type="PANTHER" id="PTHR33121">
    <property type="entry name" value="CYCLIC DI-GMP PHOSPHODIESTERASE PDEF"/>
    <property type="match status" value="1"/>
</dbReference>
<keyword evidence="2" id="KW-0472">Membrane</keyword>
<feature type="transmembrane region" description="Helical" evidence="2">
    <location>
        <begin position="146"/>
        <end position="164"/>
    </location>
</feature>
<reference evidence="6" key="1">
    <citation type="journal article" date="2019" name="Int. J. Syst. Evol. Microbiol.">
        <title>The Global Catalogue of Microorganisms (GCM) 10K type strain sequencing project: providing services to taxonomists for standard genome sequencing and annotation.</title>
        <authorList>
            <consortium name="The Broad Institute Genomics Platform"/>
            <consortium name="The Broad Institute Genome Sequencing Center for Infectious Disease"/>
            <person name="Wu L."/>
            <person name="Ma J."/>
        </authorList>
    </citation>
    <scope>NUCLEOTIDE SEQUENCE [LARGE SCALE GENOMIC DNA]</scope>
    <source>
        <strain evidence="6">NBRC 103632</strain>
    </source>
</reference>
<dbReference type="PROSITE" id="PS50883">
    <property type="entry name" value="EAL"/>
    <property type="match status" value="1"/>
</dbReference>
<sequence>MIVQDQKRSGPETSGPGEGVGPAGLMRDALVRRDQLEAMRGSVLTAIPVNMLLGLASLLVAFRSDHGSAGALWYAASTGVNLLRIALCRAPCLGLSLTADMPPRMAEAAAHSIDRHLHANIAVAFLSGSVWACQPLLCEGYTSAQALFYLGVTCGVTAGAVTHGTAFARIPVSFILLPLLSVTGCLLIAGGFDRTCLAACVLLYFLALTHTAFRSEAGFRAASRLKNEATALARSRAEAHASASALVDEMRWRATHDDLTGLLNRAGFIQQAEDRLAAGAQSLLLLDLDGFKFVNDGYGHKAGDHVLIEVARRLRAAAPETALSARLGGDEFAVLYDHAASGTPHDVLAERLIAAVGLPFAGFDAGRLGVSIGIHAGPEPSLTEMLSCADEALYAAKASGQSQFRTFDAGLRDRLQMRRDLERDLSQALAENALEVWFQPIYALDAHTLVGLEALVRWQHPRLGWIAPPDLIAAAASVGLTESLLRAILEQVCAMMQILRSRGLGTVRVAMNVSPREMAQVPVDEIVIGRLSLLDLPPAMLEIEITEETALDIGAVQGKLQALSRAGIRVALDDFGIGYSSLSSLRQLRADRIKIDRSFVTGLGTCEDKHGLVLAVLGLGRLLGLEVVAEGVESAEDLRILQAMGCPFLQGYHLGRPMPVHALENTLLIAQTEAA</sequence>
<dbReference type="SUPFAM" id="SSF141868">
    <property type="entry name" value="EAL domain-like"/>
    <property type="match status" value="1"/>
</dbReference>
<evidence type="ECO:0008006" key="7">
    <source>
        <dbReference type="Google" id="ProtNLM"/>
    </source>
</evidence>
<dbReference type="CDD" id="cd01949">
    <property type="entry name" value="GGDEF"/>
    <property type="match status" value="1"/>
</dbReference>
<dbReference type="GO" id="GO:0071111">
    <property type="term" value="F:cyclic-guanylate-specific phosphodiesterase activity"/>
    <property type="evidence" value="ECO:0007669"/>
    <property type="project" value="InterPro"/>
</dbReference>
<dbReference type="InterPro" id="IPR000160">
    <property type="entry name" value="GGDEF_dom"/>
</dbReference>
<dbReference type="Proteomes" id="UP001157440">
    <property type="component" value="Unassembled WGS sequence"/>
</dbReference>
<feature type="transmembrane region" description="Helical" evidence="2">
    <location>
        <begin position="170"/>
        <end position="189"/>
    </location>
</feature>
<accession>A0AA37TJ07</accession>
<dbReference type="InterPro" id="IPR050706">
    <property type="entry name" value="Cyclic-di-GMP_PDE-like"/>
</dbReference>
<dbReference type="Pfam" id="PF00563">
    <property type="entry name" value="EAL"/>
    <property type="match status" value="1"/>
</dbReference>
<feature type="domain" description="GGDEF" evidence="4">
    <location>
        <begin position="279"/>
        <end position="409"/>
    </location>
</feature>
<protein>
    <recommendedName>
        <fullName evidence="7">GGDEF-domain containing protein</fullName>
    </recommendedName>
</protein>
<dbReference type="SMART" id="SM00052">
    <property type="entry name" value="EAL"/>
    <property type="match status" value="1"/>
</dbReference>
<feature type="transmembrane region" description="Helical" evidence="2">
    <location>
        <begin position="42"/>
        <end position="62"/>
    </location>
</feature>
<evidence type="ECO:0000256" key="1">
    <source>
        <dbReference type="SAM" id="MobiDB-lite"/>
    </source>
</evidence>
<name>A0AA37TJ07_9HYPH</name>
<dbReference type="PANTHER" id="PTHR33121:SF70">
    <property type="entry name" value="SIGNALING PROTEIN YKOW"/>
    <property type="match status" value="1"/>
</dbReference>
<dbReference type="Gene3D" id="3.30.70.270">
    <property type="match status" value="1"/>
</dbReference>
<keyword evidence="2" id="KW-0812">Transmembrane</keyword>
<dbReference type="NCBIfam" id="TIGR00254">
    <property type="entry name" value="GGDEF"/>
    <property type="match status" value="1"/>
</dbReference>
<evidence type="ECO:0000313" key="6">
    <source>
        <dbReference type="Proteomes" id="UP001157440"/>
    </source>
</evidence>
<dbReference type="AlphaFoldDB" id="A0AA37TJ07"/>
<feature type="region of interest" description="Disordered" evidence="1">
    <location>
        <begin position="1"/>
        <end position="24"/>
    </location>
</feature>
<evidence type="ECO:0000259" key="3">
    <source>
        <dbReference type="PROSITE" id="PS50883"/>
    </source>
</evidence>
<evidence type="ECO:0000256" key="2">
    <source>
        <dbReference type="SAM" id="Phobius"/>
    </source>
</evidence>
<dbReference type="InterPro" id="IPR043128">
    <property type="entry name" value="Rev_trsase/Diguanyl_cyclase"/>
</dbReference>
<proteinExistence type="predicted"/>
<dbReference type="SMART" id="SM00267">
    <property type="entry name" value="GGDEF"/>
    <property type="match status" value="1"/>
</dbReference>
<gene>
    <name evidence="5" type="ORF">GCM10007890_38520</name>
</gene>
<evidence type="ECO:0000259" key="4">
    <source>
        <dbReference type="PROSITE" id="PS50887"/>
    </source>
</evidence>
<dbReference type="InterPro" id="IPR035919">
    <property type="entry name" value="EAL_sf"/>
</dbReference>
<dbReference type="EMBL" id="BSPL01000019">
    <property type="protein sequence ID" value="GLS71839.1"/>
    <property type="molecule type" value="Genomic_DNA"/>
</dbReference>
<evidence type="ECO:0000313" key="5">
    <source>
        <dbReference type="EMBL" id="GLS71839.1"/>
    </source>
</evidence>
<keyword evidence="6" id="KW-1185">Reference proteome</keyword>
<dbReference type="InterPro" id="IPR001633">
    <property type="entry name" value="EAL_dom"/>
</dbReference>
<dbReference type="CDD" id="cd01948">
    <property type="entry name" value="EAL"/>
    <property type="match status" value="1"/>
</dbReference>
<organism evidence="5 6">
    <name type="scientific">Methylobacterium tardum</name>
    <dbReference type="NCBI Taxonomy" id="374432"/>
    <lineage>
        <taxon>Bacteria</taxon>
        <taxon>Pseudomonadati</taxon>
        <taxon>Pseudomonadota</taxon>
        <taxon>Alphaproteobacteria</taxon>
        <taxon>Hyphomicrobiales</taxon>
        <taxon>Methylobacteriaceae</taxon>
        <taxon>Methylobacterium</taxon>
    </lineage>
</organism>
<keyword evidence="2" id="KW-1133">Transmembrane helix</keyword>
<dbReference type="Pfam" id="PF00990">
    <property type="entry name" value="GGDEF"/>
    <property type="match status" value="1"/>
</dbReference>
<dbReference type="PROSITE" id="PS50887">
    <property type="entry name" value="GGDEF"/>
    <property type="match status" value="1"/>
</dbReference>
<feature type="domain" description="EAL" evidence="3">
    <location>
        <begin position="418"/>
        <end position="671"/>
    </location>
</feature>
<dbReference type="Gene3D" id="3.20.20.450">
    <property type="entry name" value="EAL domain"/>
    <property type="match status" value="1"/>
</dbReference>
<dbReference type="InterPro" id="IPR029787">
    <property type="entry name" value="Nucleotide_cyclase"/>
</dbReference>
<dbReference type="SUPFAM" id="SSF55073">
    <property type="entry name" value="Nucleotide cyclase"/>
    <property type="match status" value="1"/>
</dbReference>
<feature type="compositionally biased region" description="Basic and acidic residues" evidence="1">
    <location>
        <begin position="1"/>
        <end position="10"/>
    </location>
</feature>